<organism evidence="1 2">
    <name type="scientific">Gigaspora margarita</name>
    <dbReference type="NCBI Taxonomy" id="4874"/>
    <lineage>
        <taxon>Eukaryota</taxon>
        <taxon>Fungi</taxon>
        <taxon>Fungi incertae sedis</taxon>
        <taxon>Mucoromycota</taxon>
        <taxon>Glomeromycotina</taxon>
        <taxon>Glomeromycetes</taxon>
        <taxon>Diversisporales</taxon>
        <taxon>Gigasporaceae</taxon>
        <taxon>Gigaspora</taxon>
    </lineage>
</organism>
<name>A0ABM8VZ88_GIGMA</name>
<protein>
    <submittedName>
        <fullName evidence="1">10699_t:CDS:1</fullName>
    </submittedName>
</protein>
<reference evidence="1 2" key="1">
    <citation type="submission" date="2021-06" db="EMBL/GenBank/DDBJ databases">
        <authorList>
            <person name="Kallberg Y."/>
            <person name="Tangrot J."/>
            <person name="Rosling A."/>
        </authorList>
    </citation>
    <scope>NUCLEOTIDE SEQUENCE [LARGE SCALE GENOMIC DNA]</scope>
    <source>
        <strain evidence="1 2">120-4 pot B 10/14</strain>
    </source>
</reference>
<evidence type="ECO:0000313" key="1">
    <source>
        <dbReference type="EMBL" id="CAG8484395.1"/>
    </source>
</evidence>
<proteinExistence type="predicted"/>
<gene>
    <name evidence="1" type="ORF">GMARGA_LOCUS1404</name>
</gene>
<sequence>MSFCFTKTVSGGDKYIVGNAVYHITNDNDEFREITFRGLIGNSELLIMTFERNTFLFMLTLVQMVPILSPDAEYVPTPSDLPNSSPLLLYTATIVPDSYLLNTNGGIESFMLTQHLYDSITNNKQIPQKLLSPAEMRISIMMLLKTTLKKKTVLSVIGRLKIRKSCSHEALDMHLDNIEETYASL</sequence>
<dbReference type="Proteomes" id="UP000789901">
    <property type="component" value="Unassembled WGS sequence"/>
</dbReference>
<accession>A0ABM8VZ88</accession>
<dbReference type="EMBL" id="CAJVQB010000362">
    <property type="protein sequence ID" value="CAG8484395.1"/>
    <property type="molecule type" value="Genomic_DNA"/>
</dbReference>
<comment type="caution">
    <text evidence="1">The sequence shown here is derived from an EMBL/GenBank/DDBJ whole genome shotgun (WGS) entry which is preliminary data.</text>
</comment>
<evidence type="ECO:0000313" key="2">
    <source>
        <dbReference type="Proteomes" id="UP000789901"/>
    </source>
</evidence>
<keyword evidence="2" id="KW-1185">Reference proteome</keyword>